<keyword evidence="3" id="KW-1185">Reference proteome</keyword>
<proteinExistence type="predicted"/>
<feature type="region of interest" description="Disordered" evidence="1">
    <location>
        <begin position="1"/>
        <end position="24"/>
    </location>
</feature>
<protein>
    <submittedName>
        <fullName evidence="2">Uncharacterized protein</fullName>
    </submittedName>
</protein>
<reference evidence="2 3" key="1">
    <citation type="journal article" date="2019" name="Sci. Rep.">
        <title>Orb-weaving spider Araneus ventricosus genome elucidates the spidroin gene catalogue.</title>
        <authorList>
            <person name="Kono N."/>
            <person name="Nakamura H."/>
            <person name="Ohtoshi R."/>
            <person name="Moran D.A.P."/>
            <person name="Shinohara A."/>
            <person name="Yoshida Y."/>
            <person name="Fujiwara M."/>
            <person name="Mori M."/>
            <person name="Tomita M."/>
            <person name="Arakawa K."/>
        </authorList>
    </citation>
    <scope>NUCLEOTIDE SEQUENCE [LARGE SCALE GENOMIC DNA]</scope>
</reference>
<organism evidence="2 3">
    <name type="scientific">Araneus ventricosus</name>
    <name type="common">Orbweaver spider</name>
    <name type="synonym">Epeira ventricosa</name>
    <dbReference type="NCBI Taxonomy" id="182803"/>
    <lineage>
        <taxon>Eukaryota</taxon>
        <taxon>Metazoa</taxon>
        <taxon>Ecdysozoa</taxon>
        <taxon>Arthropoda</taxon>
        <taxon>Chelicerata</taxon>
        <taxon>Arachnida</taxon>
        <taxon>Araneae</taxon>
        <taxon>Araneomorphae</taxon>
        <taxon>Entelegynae</taxon>
        <taxon>Araneoidea</taxon>
        <taxon>Araneidae</taxon>
        <taxon>Araneus</taxon>
    </lineage>
</organism>
<dbReference type="EMBL" id="BGPR01001586">
    <property type="protein sequence ID" value="GBM57267.1"/>
    <property type="molecule type" value="Genomic_DNA"/>
</dbReference>
<gene>
    <name evidence="2" type="ORF">AVEN_58582_1</name>
</gene>
<evidence type="ECO:0000256" key="1">
    <source>
        <dbReference type="SAM" id="MobiDB-lite"/>
    </source>
</evidence>
<name>A0A4Y2GVW6_ARAVE</name>
<dbReference type="Proteomes" id="UP000499080">
    <property type="component" value="Unassembled WGS sequence"/>
</dbReference>
<evidence type="ECO:0000313" key="3">
    <source>
        <dbReference type="Proteomes" id="UP000499080"/>
    </source>
</evidence>
<dbReference type="AlphaFoldDB" id="A0A4Y2GVW6"/>
<comment type="caution">
    <text evidence="2">The sequence shown here is derived from an EMBL/GenBank/DDBJ whole genome shotgun (WGS) entry which is preliminary data.</text>
</comment>
<sequence length="88" mass="9651">MVEGSPWWAGAALESGRRGGRSTRQRRHDLLYGGRNAMKFGLKFPPDLYLSTCWIPRCVKGVQKFFRGGHPGSPTGAIPTGGEDFEKG</sequence>
<evidence type="ECO:0000313" key="2">
    <source>
        <dbReference type="EMBL" id="GBM57267.1"/>
    </source>
</evidence>
<feature type="region of interest" description="Disordered" evidence="1">
    <location>
        <begin position="69"/>
        <end position="88"/>
    </location>
</feature>
<accession>A0A4Y2GVW6</accession>